<dbReference type="OrthoDB" id="6374143at2759"/>
<dbReference type="SUPFAM" id="SSF82199">
    <property type="entry name" value="SET domain"/>
    <property type="match status" value="1"/>
</dbReference>
<dbReference type="PROSITE" id="PS50280">
    <property type="entry name" value="SET"/>
    <property type="match status" value="1"/>
</dbReference>
<gene>
    <name evidence="1" type="ORF">LSAA_800</name>
</gene>
<dbReference type="CDD" id="cd20071">
    <property type="entry name" value="SET_SMYD"/>
    <property type="match status" value="1"/>
</dbReference>
<dbReference type="InterPro" id="IPR046341">
    <property type="entry name" value="SET_dom_sf"/>
</dbReference>
<dbReference type="PANTHER" id="PTHR46455">
    <property type="entry name" value="SET AND MYND DOMAIN CONTAINING, ARTHROPOD-SPECIFIC, MEMBER 4, ISOFORM A"/>
    <property type="match status" value="1"/>
</dbReference>
<dbReference type="Gene3D" id="2.170.270.10">
    <property type="entry name" value="SET domain"/>
    <property type="match status" value="1"/>
</dbReference>
<dbReference type="EC" id="2.1.1.357" evidence="1"/>
<dbReference type="Proteomes" id="UP000675881">
    <property type="component" value="Chromosome 1"/>
</dbReference>
<protein>
    <submittedName>
        <fullName evidence="1">SMYD</fullName>
        <ecNumber evidence="1">2.1.1.354</ecNumber>
        <ecNumber evidence="1">2.1.1.357</ecNumber>
    </submittedName>
</protein>
<accession>A0A7R8CD55</accession>
<dbReference type="EC" id="2.1.1.354" evidence="1"/>
<dbReference type="AlphaFoldDB" id="A0A7R8CD55"/>
<dbReference type="InterPro" id="IPR053010">
    <property type="entry name" value="SET_SmydA-8"/>
</dbReference>
<dbReference type="Gene3D" id="6.10.140.2220">
    <property type="match status" value="1"/>
</dbReference>
<dbReference type="SMART" id="SM00317">
    <property type="entry name" value="SET"/>
    <property type="match status" value="1"/>
</dbReference>
<dbReference type="PANTHER" id="PTHR46455:SF5">
    <property type="entry name" value="SET AND MYND DOMAIN CONTAINING, ARTHROPOD-SPECIFIC, MEMBER 4, ISOFORM A"/>
    <property type="match status" value="1"/>
</dbReference>
<reference evidence="1" key="1">
    <citation type="submission" date="2021-02" db="EMBL/GenBank/DDBJ databases">
        <authorList>
            <person name="Bekaert M."/>
        </authorList>
    </citation>
    <scope>NUCLEOTIDE SEQUENCE</scope>
    <source>
        <strain evidence="1">IoA-00</strain>
    </source>
</reference>
<proteinExistence type="predicted"/>
<dbReference type="Pfam" id="PF00856">
    <property type="entry name" value="SET"/>
    <property type="match status" value="1"/>
</dbReference>
<keyword evidence="1" id="KW-0489">Methyltransferase</keyword>
<dbReference type="GO" id="GO:0140954">
    <property type="term" value="F:histone H3K36 dimethyltransferase activity"/>
    <property type="evidence" value="ECO:0007669"/>
    <property type="project" value="UniProtKB-EC"/>
</dbReference>
<sequence>MNETDQDQTAKQSCFLCNQRNCQELCMDCLLQRDEKIYFCSPQHQKYHSQVLTNSSKGLTKTFCCPYEIKKNERIGRYLVANRVIEPGELIFTESPLVIGPHHETKPLCLTCGSSEVDGSYICPSCHLPLCNEDCYISEDSLHRRFECRIFSTGKKSQKFKISRSQIPCINVFYLFDGLLLQSSAPWVKHILDVMVDHIEDKPKDIHWKAYQKNIVEYLRLSQGLGERFSSEEINHIIGILDVNAFDLSFNGSRGLYPLTALMSHSCISNTKYIIRKKDYVAECRATVRILPGEELTDHYISPLLGTESRQACLRDGWYFDCECSRCLDPTEANTQMSSFHCNSCDIGYVTKSLRGEEWACLNCGTSSNIPYSKISEELAGKVENTLRNIPDLENLLEECLSMRLSSSHYLVLTLKRYLIYAYKSHTLILNQEIMERIKGYCQSLLDVVDMVTPGLTKERGLTLYELVRLHIIELERQSTPEMKGLEICGKESTSSCELLRS</sequence>
<dbReference type="Gene3D" id="1.10.220.160">
    <property type="match status" value="1"/>
</dbReference>
<organism evidence="1 2">
    <name type="scientific">Lepeophtheirus salmonis</name>
    <name type="common">Salmon louse</name>
    <name type="synonym">Caligus salmonis</name>
    <dbReference type="NCBI Taxonomy" id="72036"/>
    <lineage>
        <taxon>Eukaryota</taxon>
        <taxon>Metazoa</taxon>
        <taxon>Ecdysozoa</taxon>
        <taxon>Arthropoda</taxon>
        <taxon>Crustacea</taxon>
        <taxon>Multicrustacea</taxon>
        <taxon>Hexanauplia</taxon>
        <taxon>Copepoda</taxon>
        <taxon>Siphonostomatoida</taxon>
        <taxon>Caligidae</taxon>
        <taxon>Lepeophtheirus</taxon>
    </lineage>
</organism>
<keyword evidence="2" id="KW-1185">Reference proteome</keyword>
<dbReference type="EMBL" id="HG994580">
    <property type="protein sequence ID" value="CAF2773173.1"/>
    <property type="molecule type" value="Genomic_DNA"/>
</dbReference>
<evidence type="ECO:0000313" key="1">
    <source>
        <dbReference type="EMBL" id="CAF2773173.1"/>
    </source>
</evidence>
<dbReference type="GO" id="GO:0032259">
    <property type="term" value="P:methylation"/>
    <property type="evidence" value="ECO:0007669"/>
    <property type="project" value="UniProtKB-KW"/>
</dbReference>
<name>A0A7R8CD55_LEPSM</name>
<evidence type="ECO:0000313" key="2">
    <source>
        <dbReference type="Proteomes" id="UP000675881"/>
    </source>
</evidence>
<dbReference type="InterPro" id="IPR001214">
    <property type="entry name" value="SET_dom"/>
</dbReference>
<keyword evidence="1" id="KW-0808">Transferase</keyword>
<dbReference type="GO" id="GO:0140999">
    <property type="term" value="F:histone H3K4 trimethyltransferase activity"/>
    <property type="evidence" value="ECO:0007669"/>
    <property type="project" value="UniProtKB-EC"/>
</dbReference>